<dbReference type="AlphaFoldDB" id="A0A2S9X0F6"/>
<proteinExistence type="predicted"/>
<accession>A0A2S9X0F6</accession>
<dbReference type="EMBL" id="MTBD01000034">
    <property type="protein sequence ID" value="PRP69183.1"/>
    <property type="molecule type" value="Genomic_DNA"/>
</dbReference>
<dbReference type="Proteomes" id="UP000239469">
    <property type="component" value="Unassembled WGS sequence"/>
</dbReference>
<organism evidence="1 2">
    <name type="scientific">Chromobacterium amazonense</name>
    <dbReference type="NCBI Taxonomy" id="1382803"/>
    <lineage>
        <taxon>Bacteria</taxon>
        <taxon>Pseudomonadati</taxon>
        <taxon>Pseudomonadota</taxon>
        <taxon>Betaproteobacteria</taxon>
        <taxon>Neisseriales</taxon>
        <taxon>Chromobacteriaceae</taxon>
        <taxon>Chromobacterium</taxon>
    </lineage>
</organism>
<evidence type="ECO:0000313" key="1">
    <source>
        <dbReference type="EMBL" id="PRP69183.1"/>
    </source>
</evidence>
<sequence length="81" mass="8823">MPPMSYILTPFIENLGVWMETPWGQLGSLDLADHELAADILSADKHQLVEGLVVECLFDQIVANVPAVSGQNVIVSISVEF</sequence>
<reference evidence="1 2" key="1">
    <citation type="submission" date="2017-01" db="EMBL/GenBank/DDBJ databases">
        <title>New insights into the genetic diversity of Chromobacterium isolated from tropical freshwater lake.</title>
        <authorList>
            <person name="Santos A.B."/>
            <person name="Nascimento A.M."/>
            <person name="Da Silva P.C."/>
        </authorList>
    </citation>
    <scope>NUCLEOTIDE SEQUENCE [LARGE SCALE GENOMIC DNA]</scope>
    <source>
        <strain evidence="1 2">56AF</strain>
    </source>
</reference>
<comment type="caution">
    <text evidence="1">The sequence shown here is derived from an EMBL/GenBank/DDBJ whole genome shotgun (WGS) entry which is preliminary data.</text>
</comment>
<evidence type="ECO:0000313" key="2">
    <source>
        <dbReference type="Proteomes" id="UP000239469"/>
    </source>
</evidence>
<gene>
    <name evidence="1" type="ORF">BUE93_18590</name>
</gene>
<name>A0A2S9X0F6_9NEIS</name>
<protein>
    <submittedName>
        <fullName evidence="1">Uncharacterized protein</fullName>
    </submittedName>
</protein>